<dbReference type="InterPro" id="IPR013557">
    <property type="entry name" value="AntA/B_antirep"/>
</dbReference>
<dbReference type="PANTHER" id="PTHR36180:SF1">
    <property type="entry name" value="ANTA_ANTB ANTIREPRESSOR DOMAIN-CONTAINING PROTEIN"/>
    <property type="match status" value="1"/>
</dbReference>
<keyword evidence="3" id="KW-1185">Reference proteome</keyword>
<sequence length="118" mass="13856">MNITLYRNTINHEEQQTVNARELHAFLENKDHFSTWIKDRIEQYGFIENQDYMTFSENSEKPQTGRPRVEYALSLDMAKELSMVERTDKGKQARAYFIEMEHKAKQAAPALPDFTNPA</sequence>
<dbReference type="PANTHER" id="PTHR36180">
    <property type="entry name" value="DNA-BINDING PROTEIN-RELATED-RELATED"/>
    <property type="match status" value="1"/>
</dbReference>
<proteinExistence type="predicted"/>
<dbReference type="AlphaFoldDB" id="A0A448U9R3"/>
<feature type="domain" description="AntA/AntB antirepressor" evidence="1">
    <location>
        <begin position="18"/>
        <end position="87"/>
    </location>
</feature>
<name>A0A448U9R3_9NEIS</name>
<dbReference type="EMBL" id="LR134516">
    <property type="protein sequence ID" value="VEJ20645.1"/>
    <property type="molecule type" value="Genomic_DNA"/>
</dbReference>
<dbReference type="RefSeq" id="WP_126303928.1">
    <property type="nucleotide sequence ID" value="NZ_LR134516.1"/>
</dbReference>
<dbReference type="Pfam" id="PF08346">
    <property type="entry name" value="AntA"/>
    <property type="match status" value="1"/>
</dbReference>
<accession>A0A448U9R3</accession>
<evidence type="ECO:0000313" key="2">
    <source>
        <dbReference type="EMBL" id="VEJ20645.1"/>
    </source>
</evidence>
<dbReference type="KEGG" id="nani:NCTC12227_00354"/>
<organism evidence="2 3">
    <name type="scientific">Neisseria animaloris</name>
    <dbReference type="NCBI Taxonomy" id="326522"/>
    <lineage>
        <taxon>Bacteria</taxon>
        <taxon>Pseudomonadati</taxon>
        <taxon>Pseudomonadota</taxon>
        <taxon>Betaproteobacteria</taxon>
        <taxon>Neisseriales</taxon>
        <taxon>Neisseriaceae</taxon>
        <taxon>Neisseria</taxon>
    </lineage>
</organism>
<protein>
    <submittedName>
        <fullName evidence="2">Phage anti-repressor protein</fullName>
    </submittedName>
</protein>
<evidence type="ECO:0000313" key="3">
    <source>
        <dbReference type="Proteomes" id="UP000268229"/>
    </source>
</evidence>
<evidence type="ECO:0000259" key="1">
    <source>
        <dbReference type="Pfam" id="PF08346"/>
    </source>
</evidence>
<gene>
    <name evidence="2" type="ORF">NCTC12227_00354</name>
</gene>
<reference evidence="2 3" key="1">
    <citation type="submission" date="2018-12" db="EMBL/GenBank/DDBJ databases">
        <authorList>
            <consortium name="Pathogen Informatics"/>
        </authorList>
    </citation>
    <scope>NUCLEOTIDE SEQUENCE [LARGE SCALE GENOMIC DNA]</scope>
    <source>
        <strain evidence="2 3">NCTC12227</strain>
    </source>
</reference>
<dbReference type="Proteomes" id="UP000268229">
    <property type="component" value="Chromosome"/>
</dbReference>
<dbReference type="OrthoDB" id="8611785at2"/>